<comment type="caution">
    <text evidence="3">The sequence shown here is derived from an EMBL/GenBank/DDBJ whole genome shotgun (WGS) entry which is preliminary data.</text>
</comment>
<dbReference type="GO" id="GO:0008795">
    <property type="term" value="F:NAD+ synthase activity"/>
    <property type="evidence" value="ECO:0007669"/>
    <property type="project" value="UniProtKB-EC"/>
</dbReference>
<dbReference type="CDD" id="cd01990">
    <property type="entry name" value="LarE-like"/>
    <property type="match status" value="1"/>
</dbReference>
<dbReference type="PIRSF" id="PIRSF006661">
    <property type="entry name" value="PP-lp_UCP006661"/>
    <property type="match status" value="1"/>
</dbReference>
<protein>
    <submittedName>
        <fullName evidence="3">NH(3)-dependent NAD(+) synthetase</fullName>
        <ecNumber evidence="3">6.3.1.5</ecNumber>
        <ecNumber evidence="3">6.3.5.1</ecNumber>
    </submittedName>
</protein>
<evidence type="ECO:0000256" key="1">
    <source>
        <dbReference type="PIRSR" id="PIRSR006661-1"/>
    </source>
</evidence>
<feature type="active site" description="Nucleophile and sulfur donor" evidence="1">
    <location>
        <position position="173"/>
    </location>
</feature>
<dbReference type="SUPFAM" id="SSF52402">
    <property type="entry name" value="Adenine nucleotide alpha hydrolases-like"/>
    <property type="match status" value="1"/>
</dbReference>
<dbReference type="InterPro" id="IPR005232">
    <property type="entry name" value="LarE"/>
</dbReference>
<sequence length="270" mass="30884">MNNQKYSNLINYLKNLGSVVVAFSGGVDSTFLLKAAKEALGDKAAALTVVSPYIPKWEIEEAKELVKEIGIRHEFLEVPVIIDEIKFNPEDRCYLCKTAVFTMVKDFANKNGYNYVVDGTNADDINDYRPGLRALKELEIKSPLLENKLSKNEIRELSKELNLPTWNKPPYACLLSRIPYGTELKVEDLEKIEKSERYLMDKGFRAVRVRCHGDLARIEVPIEDMLRLFDIKLMDEISSKLKEFGFKYVSLDMQGYRTGSLNLNIEEKGN</sequence>
<dbReference type="GO" id="GO:0003952">
    <property type="term" value="F:NAD+ synthase (glutamine-hydrolyzing) activity"/>
    <property type="evidence" value="ECO:0007669"/>
    <property type="project" value="UniProtKB-EC"/>
</dbReference>
<evidence type="ECO:0000313" key="4">
    <source>
        <dbReference type="Proteomes" id="UP000075374"/>
    </source>
</evidence>
<reference evidence="3 4" key="1">
    <citation type="submission" date="2016-02" db="EMBL/GenBank/DDBJ databases">
        <title>Genome sequence of Clostridium colicanis DSM 13634.</title>
        <authorList>
            <person name="Poehlein A."/>
            <person name="Daniel R."/>
        </authorList>
    </citation>
    <scope>NUCLEOTIDE SEQUENCE [LARGE SCALE GENOMIC DNA]</scope>
    <source>
        <strain evidence="3 4">DSM 13634</strain>
    </source>
</reference>
<name>A0A151ARU1_9CLOT</name>
<dbReference type="Proteomes" id="UP000075374">
    <property type="component" value="Unassembled WGS sequence"/>
</dbReference>
<proteinExistence type="predicted"/>
<keyword evidence="4" id="KW-1185">Reference proteome</keyword>
<dbReference type="Pfam" id="PF02540">
    <property type="entry name" value="NAD_synthase"/>
    <property type="match status" value="1"/>
</dbReference>
<dbReference type="PATRIC" id="fig|1121305.3.peg.309"/>
<feature type="domain" description="NAD/GMP synthase" evidence="2">
    <location>
        <begin position="16"/>
        <end position="85"/>
    </location>
</feature>
<dbReference type="PANTHER" id="PTHR43169">
    <property type="entry name" value="EXSB FAMILY PROTEIN"/>
    <property type="match status" value="1"/>
</dbReference>
<dbReference type="Gene3D" id="3.40.50.620">
    <property type="entry name" value="HUPs"/>
    <property type="match status" value="1"/>
</dbReference>
<dbReference type="GO" id="GO:0006163">
    <property type="term" value="P:purine nucleotide metabolic process"/>
    <property type="evidence" value="ECO:0007669"/>
    <property type="project" value="UniProtKB-ARBA"/>
</dbReference>
<dbReference type="AlphaFoldDB" id="A0A151ARU1"/>
<dbReference type="GO" id="GO:0016783">
    <property type="term" value="F:sulfurtransferase activity"/>
    <property type="evidence" value="ECO:0007669"/>
    <property type="project" value="InterPro"/>
</dbReference>
<evidence type="ECO:0000313" key="3">
    <source>
        <dbReference type="EMBL" id="KYH30364.1"/>
    </source>
</evidence>
<dbReference type="NCBIfam" id="TIGR00268">
    <property type="entry name" value="ATP-dependent sacrificial sulfur transferase LarE"/>
    <property type="match status" value="1"/>
</dbReference>
<dbReference type="InterPro" id="IPR022310">
    <property type="entry name" value="NAD/GMP_synthase"/>
</dbReference>
<keyword evidence="3" id="KW-0436">Ligase</keyword>
<dbReference type="PANTHER" id="PTHR43169:SF2">
    <property type="entry name" value="NAD_GMP SYNTHASE DOMAIN-CONTAINING PROTEIN"/>
    <property type="match status" value="1"/>
</dbReference>
<organism evidence="3 4">
    <name type="scientific">Clostridium colicanis DSM 13634</name>
    <dbReference type="NCBI Taxonomy" id="1121305"/>
    <lineage>
        <taxon>Bacteria</taxon>
        <taxon>Bacillati</taxon>
        <taxon>Bacillota</taxon>
        <taxon>Clostridia</taxon>
        <taxon>Eubacteriales</taxon>
        <taxon>Clostridiaceae</taxon>
        <taxon>Clostridium</taxon>
    </lineage>
</organism>
<dbReference type="STRING" id="1121305.CLCOL_03100"/>
<dbReference type="InterPro" id="IPR014729">
    <property type="entry name" value="Rossmann-like_a/b/a_fold"/>
</dbReference>
<dbReference type="EC" id="6.3.5.1" evidence="3"/>
<dbReference type="RefSeq" id="WP_061857242.1">
    <property type="nucleotide sequence ID" value="NZ_LTBB01000001.1"/>
</dbReference>
<dbReference type="EC" id="6.3.1.5" evidence="3"/>
<evidence type="ECO:0000259" key="2">
    <source>
        <dbReference type="Pfam" id="PF02540"/>
    </source>
</evidence>
<accession>A0A151ARU1</accession>
<dbReference type="EMBL" id="LTBB01000001">
    <property type="protein sequence ID" value="KYH30364.1"/>
    <property type="molecule type" value="Genomic_DNA"/>
</dbReference>
<gene>
    <name evidence="3" type="primary">nadE_1</name>
    <name evidence="3" type="ORF">CLCOL_03100</name>
</gene>
<dbReference type="InterPro" id="IPR052188">
    <property type="entry name" value="Ni-pincer_cofactor_biosynth"/>
</dbReference>